<feature type="disulfide bond" evidence="15">
    <location>
        <begin position="368"/>
        <end position="394"/>
    </location>
</feature>
<feature type="non-terminal residue" evidence="19">
    <location>
        <position position="1"/>
    </location>
</feature>
<dbReference type="Pfam" id="PF17771">
    <property type="entry name" value="ADAMTS_CR_2"/>
    <property type="match status" value="1"/>
</dbReference>
<dbReference type="PANTHER" id="PTHR13723:SF278">
    <property type="entry name" value="ADAM METALLOPEPTIDASE WITH THROMBOSPONDIN TYPE 1 MOTIF A, ISOFORM B"/>
    <property type="match status" value="1"/>
</dbReference>
<dbReference type="InterPro" id="IPR036383">
    <property type="entry name" value="TSP1_rpt_sf"/>
</dbReference>
<dbReference type="FunFam" id="2.20.100.10:FF:000001">
    <property type="entry name" value="semaphorin-5A isoform X1"/>
    <property type="match status" value="1"/>
</dbReference>
<evidence type="ECO:0000256" key="6">
    <source>
        <dbReference type="ARBA" id="ARBA00022729"/>
    </source>
</evidence>
<evidence type="ECO:0000313" key="20">
    <source>
        <dbReference type="Proteomes" id="UP000663828"/>
    </source>
</evidence>
<feature type="binding site" evidence="14">
    <location>
        <position position="410"/>
    </location>
    <ligand>
        <name>Ca(2+)</name>
        <dbReference type="ChEBI" id="CHEBI:29108"/>
        <label>1</label>
    </ligand>
</feature>
<feature type="binding site" evidence="14">
    <location>
        <position position="208"/>
    </location>
    <ligand>
        <name>Ca(2+)</name>
        <dbReference type="ChEBI" id="CHEBI:29108"/>
        <label>1</label>
    </ligand>
</feature>
<evidence type="ECO:0000256" key="1">
    <source>
        <dbReference type="ARBA" id="ARBA00004498"/>
    </source>
</evidence>
<dbReference type="PANTHER" id="PTHR13723">
    <property type="entry name" value="ADAMTS A DISINTEGRIN AND METALLOPROTEASE WITH THROMBOSPONDIN MOTIFS PROTEASE"/>
    <property type="match status" value="1"/>
</dbReference>
<feature type="disulfide bond" evidence="15">
    <location>
        <begin position="445"/>
        <end position="470"/>
    </location>
</feature>
<evidence type="ECO:0000256" key="12">
    <source>
        <dbReference type="ARBA" id="ARBA00023180"/>
    </source>
</evidence>
<dbReference type="GO" id="GO:0004222">
    <property type="term" value="F:metalloendopeptidase activity"/>
    <property type="evidence" value="ECO:0007669"/>
    <property type="project" value="InterPro"/>
</dbReference>
<evidence type="ECO:0000256" key="17">
    <source>
        <dbReference type="SAM" id="SignalP"/>
    </source>
</evidence>
<keyword evidence="6 17" id="KW-0732">Signal</keyword>
<dbReference type="PROSITE" id="PS50215">
    <property type="entry name" value="ADAM_MEPRO"/>
    <property type="match status" value="1"/>
</dbReference>
<evidence type="ECO:0000256" key="5">
    <source>
        <dbReference type="ARBA" id="ARBA00022723"/>
    </source>
</evidence>
<feature type="domain" description="Peptidase M12B" evidence="18">
    <location>
        <begin position="205"/>
        <end position="415"/>
    </location>
</feature>
<feature type="binding site" evidence="14 16">
    <location>
        <position position="356"/>
    </location>
    <ligand>
        <name>Zn(2+)</name>
        <dbReference type="ChEBI" id="CHEBI:29105"/>
        <note>catalytic</note>
    </ligand>
</feature>
<keyword evidence="2" id="KW-0964">Secreted</keyword>
<proteinExistence type="predicted"/>
<keyword evidence="5 14" id="KW-0479">Metal-binding</keyword>
<dbReference type="InterPro" id="IPR000884">
    <property type="entry name" value="TSP1_rpt"/>
</dbReference>
<evidence type="ECO:0000256" key="13">
    <source>
        <dbReference type="PIRSR" id="PIRSR613273-1"/>
    </source>
</evidence>
<comment type="cofactor">
    <cofactor evidence="14">
        <name>Zn(2+)</name>
        <dbReference type="ChEBI" id="CHEBI:29105"/>
    </cofactor>
    <text evidence="14">Binds 1 zinc ion per subunit.</text>
</comment>
<evidence type="ECO:0000256" key="10">
    <source>
        <dbReference type="ARBA" id="ARBA00023049"/>
    </source>
</evidence>
<dbReference type="Pfam" id="PF00090">
    <property type="entry name" value="TSP_1"/>
    <property type="match status" value="1"/>
</dbReference>
<dbReference type="InterPro" id="IPR013273">
    <property type="entry name" value="ADAMTS/ADAMTS-like"/>
</dbReference>
<evidence type="ECO:0000256" key="4">
    <source>
        <dbReference type="ARBA" id="ARBA00022670"/>
    </source>
</evidence>
<feature type="active site" evidence="13 16">
    <location>
        <position position="353"/>
    </location>
</feature>
<dbReference type="Gene3D" id="2.20.100.10">
    <property type="entry name" value="Thrombospondin type-1 (TSP1) repeat"/>
    <property type="match status" value="4"/>
</dbReference>
<evidence type="ECO:0000313" key="19">
    <source>
        <dbReference type="EMBL" id="CAF0877015.1"/>
    </source>
</evidence>
<keyword evidence="7" id="KW-0677">Repeat</keyword>
<dbReference type="Pfam" id="PF01562">
    <property type="entry name" value="Pep_M12B_propep"/>
    <property type="match status" value="1"/>
</dbReference>
<feature type="binding site" evidence="14 16">
    <location>
        <position position="352"/>
    </location>
    <ligand>
        <name>Zn(2+)</name>
        <dbReference type="ChEBI" id="CHEBI:29105"/>
        <note>catalytic</note>
    </ligand>
</feature>
<dbReference type="InterPro" id="IPR041645">
    <property type="entry name" value="ADAMTS_CR_2"/>
</dbReference>
<feature type="binding site" evidence="14">
    <location>
        <position position="208"/>
    </location>
    <ligand>
        <name>Ca(2+)</name>
        <dbReference type="ChEBI" id="CHEBI:29108"/>
        <label>2</label>
    </ligand>
</feature>
<dbReference type="Proteomes" id="UP000663828">
    <property type="component" value="Unassembled WGS sequence"/>
</dbReference>
<dbReference type="InterPro" id="IPR002870">
    <property type="entry name" value="Peptidase_M12B_N"/>
</dbReference>
<evidence type="ECO:0000256" key="9">
    <source>
        <dbReference type="ARBA" id="ARBA00022833"/>
    </source>
</evidence>
<dbReference type="Pfam" id="PF01421">
    <property type="entry name" value="Reprolysin"/>
    <property type="match status" value="1"/>
</dbReference>
<keyword evidence="4" id="KW-0645">Protease</keyword>
<keyword evidence="8" id="KW-0378">Hydrolase</keyword>
<evidence type="ECO:0000256" key="7">
    <source>
        <dbReference type="ARBA" id="ARBA00022737"/>
    </source>
</evidence>
<keyword evidence="3" id="KW-0272">Extracellular matrix</keyword>
<dbReference type="FunFam" id="2.20.100.10:FF:000005">
    <property type="entry name" value="ADAM metallopeptidase with thrombospondin type 1 motif 9"/>
    <property type="match status" value="2"/>
</dbReference>
<dbReference type="GO" id="GO:0030198">
    <property type="term" value="P:extracellular matrix organization"/>
    <property type="evidence" value="ECO:0007669"/>
    <property type="project" value="InterPro"/>
</dbReference>
<dbReference type="EMBL" id="CAJNOR010000313">
    <property type="protein sequence ID" value="CAF0877015.1"/>
    <property type="molecule type" value="Genomic_DNA"/>
</dbReference>
<keyword evidence="11 15" id="KW-1015">Disulfide bond</keyword>
<name>A0A813Y2B8_ADIRI</name>
<dbReference type="PROSITE" id="PS50092">
    <property type="entry name" value="TSP1"/>
    <property type="match status" value="5"/>
</dbReference>
<sequence length="1464" mass="169095">TFFSVHNHMNTFIRISIFILSFFAPVQTNAKLSVNELEQFDYEIIVPKRTTEKKRSIDNQLSFRINGFNQRFDLSLRKDTTFLSPKFFVQYFNHTQTWINRSVKRCFYKGYVNDNHRSTVLISLCDGLFGTFIYNEKEYFIEPKPHMDGAIWNFEHLLYTHNSKRAVMKRKNICRVRDNQRFHLAQPQNSTIRKRRKLNFDKMAKHVEILVTYDNSMKEFHADIDVKSYILTLFSYVSHLYSDASIGNNIKIWLVKLVELGTNLGDQTKPVDDAADLLRQFCQWQRDYNTPGTYDAAVLLTRMPLCNSRTSTTTDNKCDTLGITELGTMCNLTSNCAVVRDNGFATAFTIAHEIAHLFGIRHDNDQVCQKFNKEQNLMATSLIFNYNHYKWSNCSRYYFTQYLESNRYSCLNNLPDDKSLSIERLNNEQKARELPGRLNNLDDQCQRAFGSKFEYCKDLSHGPKCVRLYCRQRSSYASSCITNHAHWSDGTICSDSHLEIKRCFHGQCRSTHDLLAVNGDWGDWSPWSSCTRTCGTAIQKSQRFCDNPKPENGGQYCSGPSTQIRTCEDNPPCEDSVDTFRHRQCSKYDNQTIDPSLPSGVRFEPKFNVLPSERCKLICKVSDDDLERSFILSDRVEDGTPCGREDEIRDLCINGICMPIGCDNKYGSNATEDVCGVCNGQNRTCKLIHGQKHVSHIGSYLDLLFPIDFFCSYFKGIIHIVDIPINTTRVSVTQVSSNVDRYYLAVRYSNGTYALNGLHSLQLYNSQFHIGNSKLFYSGFGFSNESILITGRLQVTLEIQLISLYEVDPSTTSVYWEYYTPYDEDDYVRHYEYQSIDHHCDRPCQGYKQMKKCLIHETDYDAIYCLIFKLPFTHQTERCNDHCVLSWTARYQQVCSTRCGEGYKRVLFQCTKSSSYVESMDDEVCRKYVGEKPKEIVACVGNCDELGWVYGDWSECYEDGNCVRKRLAECRNASGLTVPDENCNTEFLFNVERCTQSACQLSQWNFTTWSECDCTSQLRWRNVSCVRNDEQISEFDCLHEPKPEETISCSDQCPKSYWLADAWQACSVTCSSLEGVRSRRVMCLSNNSTVPDRFCRRELKPIEQEPCTSNLTCLAWVTDQWSTCSATCGLGIQQRHVYCHDLFRPSLYITDDECQNMLGETSKPSYQQNCTLTDCPRWQLSARSNCTGKCKVAKHGRTLWCSHHGYKVDDDYCLQIYGTKPSITEMCNQEEYCPRWTVGLWSECSVTCGTGIQNRSISCKSHNETVNLEECDTLDRPLTTKACHRSSCDNVTSNWRIGDWTECGLHNCLQTRTIECVDEIRQELLPMSACLHSQHRHSTKRICLLPECLEWQIGEWHGCSVRCGFGIEYGSDLQCYTRQLPNRRVNVSECESVQPPLPKPVSRRICRRHCSEWRTNDLTKVKIDRNLFSQQNFFLLDHFIQPLDSKVIFINDIDCSSIISHPTN</sequence>
<dbReference type="InterPro" id="IPR024079">
    <property type="entry name" value="MetalloPept_cat_dom_sf"/>
</dbReference>
<keyword evidence="9 14" id="KW-0862">Zinc</keyword>
<feature type="disulfide bond" evidence="15">
    <location>
        <begin position="493"/>
        <end position="508"/>
    </location>
</feature>
<dbReference type="GO" id="GO:0006508">
    <property type="term" value="P:proteolysis"/>
    <property type="evidence" value="ECO:0007669"/>
    <property type="project" value="UniProtKB-KW"/>
</dbReference>
<dbReference type="Gene3D" id="2.60.120.830">
    <property type="match status" value="1"/>
</dbReference>
<feature type="disulfide bond" evidence="15">
    <location>
        <begin position="282"/>
        <end position="336"/>
    </location>
</feature>
<dbReference type="InterPro" id="IPR045371">
    <property type="entry name" value="ADAMTS_CR_3"/>
</dbReference>
<evidence type="ECO:0000256" key="16">
    <source>
        <dbReference type="PROSITE-ProRule" id="PRU00276"/>
    </source>
</evidence>
<dbReference type="Pfam" id="PF19030">
    <property type="entry name" value="TSP1_ADAMTS"/>
    <property type="match status" value="3"/>
</dbReference>
<keyword evidence="12" id="KW-0325">Glycoprotein</keyword>
<evidence type="ECO:0000256" key="8">
    <source>
        <dbReference type="ARBA" id="ARBA00022801"/>
    </source>
</evidence>
<evidence type="ECO:0000256" key="3">
    <source>
        <dbReference type="ARBA" id="ARBA00022530"/>
    </source>
</evidence>
<dbReference type="SUPFAM" id="SSF55486">
    <property type="entry name" value="Metalloproteases ('zincins'), catalytic domain"/>
    <property type="match status" value="1"/>
</dbReference>
<evidence type="ECO:0000256" key="2">
    <source>
        <dbReference type="ARBA" id="ARBA00022525"/>
    </source>
</evidence>
<dbReference type="Gene3D" id="3.40.390.10">
    <property type="entry name" value="Collagenase (Catalytic Domain)"/>
    <property type="match status" value="1"/>
</dbReference>
<dbReference type="InterPro" id="IPR001590">
    <property type="entry name" value="Peptidase_M12B"/>
</dbReference>
<gene>
    <name evidence="19" type="ORF">XAT740_LOCUS6795</name>
</gene>
<dbReference type="Pfam" id="PF19236">
    <property type="entry name" value="ADAMTS_CR_3"/>
    <property type="match status" value="1"/>
</dbReference>
<dbReference type="SMART" id="SM00209">
    <property type="entry name" value="TSP1"/>
    <property type="match status" value="7"/>
</dbReference>
<organism evidence="19 20">
    <name type="scientific">Adineta ricciae</name>
    <name type="common">Rotifer</name>
    <dbReference type="NCBI Taxonomy" id="249248"/>
    <lineage>
        <taxon>Eukaryota</taxon>
        <taxon>Metazoa</taxon>
        <taxon>Spiralia</taxon>
        <taxon>Gnathifera</taxon>
        <taxon>Rotifera</taxon>
        <taxon>Eurotatoria</taxon>
        <taxon>Bdelloidea</taxon>
        <taxon>Adinetida</taxon>
        <taxon>Adinetidae</taxon>
        <taxon>Adineta</taxon>
    </lineage>
</organism>
<evidence type="ECO:0000256" key="14">
    <source>
        <dbReference type="PIRSR" id="PIRSR613273-2"/>
    </source>
</evidence>
<feature type="signal peptide" evidence="17">
    <location>
        <begin position="1"/>
        <end position="28"/>
    </location>
</feature>
<feature type="chain" id="PRO_5032997497" description="Peptidase M12B domain-containing protein" evidence="17">
    <location>
        <begin position="29"/>
        <end position="1464"/>
    </location>
</feature>
<comment type="caution">
    <text evidence="19">The sequence shown here is derived from an EMBL/GenBank/DDBJ whole genome shotgun (WGS) entry which is preliminary data.</text>
</comment>
<comment type="caution">
    <text evidence="16">Lacks conserved residue(s) required for the propagation of feature annotation.</text>
</comment>
<dbReference type="GO" id="GO:0046872">
    <property type="term" value="F:metal ion binding"/>
    <property type="evidence" value="ECO:0007669"/>
    <property type="project" value="UniProtKB-KW"/>
</dbReference>
<dbReference type="SUPFAM" id="SSF82895">
    <property type="entry name" value="TSP-1 type 1 repeat"/>
    <property type="match status" value="4"/>
</dbReference>
<feature type="disulfide bond" evidence="15">
    <location>
        <begin position="456"/>
        <end position="480"/>
    </location>
</feature>
<dbReference type="InterPro" id="IPR010294">
    <property type="entry name" value="ADAMTS_spacer1"/>
</dbReference>
<feature type="binding site" description="in inhibited form" evidence="14">
    <location>
        <position position="174"/>
    </location>
    <ligand>
        <name>Zn(2+)</name>
        <dbReference type="ChEBI" id="CHEBI:29105"/>
        <note>catalytic</note>
    </ligand>
</feature>
<keyword evidence="10" id="KW-0482">Metalloprotease</keyword>
<comment type="subcellular location">
    <subcellularLocation>
        <location evidence="1">Secreted</location>
        <location evidence="1">Extracellular space</location>
        <location evidence="1">Extracellular matrix</location>
    </subcellularLocation>
</comment>
<evidence type="ECO:0000259" key="18">
    <source>
        <dbReference type="PROSITE" id="PS50215"/>
    </source>
</evidence>
<keyword evidence="14" id="KW-0106">Calcium</keyword>
<dbReference type="Gene3D" id="3.40.1620.60">
    <property type="match status" value="1"/>
</dbReference>
<dbReference type="PRINTS" id="PR01857">
    <property type="entry name" value="ADAMTSFAMILY"/>
</dbReference>
<feature type="disulfide bond" evidence="15">
    <location>
        <begin position="465"/>
        <end position="503"/>
    </location>
</feature>
<dbReference type="InterPro" id="IPR050439">
    <property type="entry name" value="ADAMTS_ADAMTS-like"/>
</dbReference>
<feature type="binding site" evidence="14 16">
    <location>
        <position position="362"/>
    </location>
    <ligand>
        <name>Zn(2+)</name>
        <dbReference type="ChEBI" id="CHEBI:29105"/>
        <note>catalytic</note>
    </ligand>
</feature>
<protein>
    <recommendedName>
        <fullName evidence="18">Peptidase M12B domain-containing protein</fullName>
    </recommendedName>
</protein>
<feature type="disulfide bond" evidence="15 16">
    <location>
        <begin position="330"/>
        <end position="410"/>
    </location>
</feature>
<feature type="disulfide bond" evidence="15">
    <location>
        <begin position="306"/>
        <end position="318"/>
    </location>
</feature>
<dbReference type="Pfam" id="PF05986">
    <property type="entry name" value="ADAMTS_spacer1"/>
    <property type="match status" value="1"/>
</dbReference>
<feature type="disulfide bond" evidence="15">
    <location>
        <begin position="534"/>
        <end position="573"/>
    </location>
</feature>
<reference evidence="19" key="1">
    <citation type="submission" date="2021-02" db="EMBL/GenBank/DDBJ databases">
        <authorList>
            <person name="Nowell W R."/>
        </authorList>
    </citation>
    <scope>NUCLEOTIDE SEQUENCE</scope>
</reference>
<evidence type="ECO:0000256" key="11">
    <source>
        <dbReference type="ARBA" id="ARBA00023157"/>
    </source>
</evidence>
<evidence type="ECO:0000256" key="15">
    <source>
        <dbReference type="PIRSR" id="PIRSR613273-3"/>
    </source>
</evidence>
<feature type="disulfide bond" evidence="15">
    <location>
        <begin position="530"/>
        <end position="567"/>
    </location>
</feature>
<feature type="binding site" evidence="14">
    <location>
        <position position="295"/>
    </location>
    <ligand>
        <name>Ca(2+)</name>
        <dbReference type="ChEBI" id="CHEBI:29108"/>
        <label>1</label>
    </ligand>
</feature>
<keyword evidence="20" id="KW-1185">Reference proteome</keyword>
<accession>A0A813Y2B8</accession>
<feature type="disulfide bond" evidence="15">
    <location>
        <begin position="545"/>
        <end position="557"/>
    </location>
</feature>